<dbReference type="Gene3D" id="2.60.120.10">
    <property type="entry name" value="Jelly Rolls"/>
    <property type="match status" value="1"/>
</dbReference>
<protein>
    <submittedName>
        <fullName evidence="2">dTDP-6-deoxy-D-xylo-hex-3-ulose aminase</fullName>
    </submittedName>
</protein>
<dbReference type="CDD" id="cd20292">
    <property type="entry name" value="cupin_QdtA-like"/>
    <property type="match status" value="1"/>
</dbReference>
<dbReference type="SUPFAM" id="SSF51182">
    <property type="entry name" value="RmlC-like cupins"/>
    <property type="match status" value="1"/>
</dbReference>
<dbReference type="Pfam" id="PF05523">
    <property type="entry name" value="FdtA"/>
    <property type="match status" value="1"/>
</dbReference>
<proteinExistence type="predicted"/>
<dbReference type="InterPro" id="IPR011051">
    <property type="entry name" value="RmlC_Cupin_sf"/>
</dbReference>
<organism evidence="2">
    <name type="scientific">Aeromonas hydrophila</name>
    <dbReference type="NCBI Taxonomy" id="644"/>
    <lineage>
        <taxon>Bacteria</taxon>
        <taxon>Pseudomonadati</taxon>
        <taxon>Pseudomonadota</taxon>
        <taxon>Gammaproteobacteria</taxon>
        <taxon>Aeromonadales</taxon>
        <taxon>Aeromonadaceae</taxon>
        <taxon>Aeromonas</taxon>
    </lineage>
</organism>
<feature type="domain" description="Sugar 3,4-ketoisomerase QdtA cupin" evidence="1">
    <location>
        <begin position="1"/>
        <end position="129"/>
    </location>
</feature>
<reference evidence="2" key="1">
    <citation type="submission" date="2018-06" db="EMBL/GenBank/DDBJ databases">
        <title>Genetic diversity of the Aeromonas Hydrophila O antigens and development of a suspension array for serotype detection.</title>
        <authorList>
            <person name="Cao H."/>
            <person name="Liu B."/>
        </authorList>
    </citation>
    <scope>NUCLEOTIDE SEQUENCE</scope>
    <source>
        <strain evidence="2">G5181</strain>
    </source>
</reference>
<accession>A0A346ACF2</accession>
<name>A0A346ACF2_AERHY</name>
<evidence type="ECO:0000313" key="2">
    <source>
        <dbReference type="EMBL" id="AXL04914.1"/>
    </source>
</evidence>
<dbReference type="EMBL" id="MH449677">
    <property type="protein sequence ID" value="AXL04914.1"/>
    <property type="molecule type" value="Genomic_DNA"/>
</dbReference>
<evidence type="ECO:0000259" key="1">
    <source>
        <dbReference type="Pfam" id="PF05523"/>
    </source>
</evidence>
<sequence>MQVKLIPLQTHGDERGSLVALEEGRNIPFEIKRVYYMFKTNQGVRRGFHAHRTLKQVAIAVRGSCRFLLDDGHERVEILLDNPAQGLLIESFMWREMYDFSDDCVLMVLADQLYDENDYVRDYQVFREASKK</sequence>
<dbReference type="InterPro" id="IPR008894">
    <property type="entry name" value="QdtA_cupin_dom"/>
</dbReference>
<dbReference type="AlphaFoldDB" id="A0A346ACF2"/>
<gene>
    <name evidence="2" type="primary">fdtA</name>
</gene>
<dbReference type="InterPro" id="IPR014710">
    <property type="entry name" value="RmlC-like_jellyroll"/>
</dbReference>